<name>A0A6A6IIH4_9PLEO</name>
<reference evidence="3" key="1">
    <citation type="journal article" date="2020" name="Stud. Mycol.">
        <title>101 Dothideomycetes genomes: a test case for predicting lifestyles and emergence of pathogens.</title>
        <authorList>
            <person name="Haridas S."/>
            <person name="Albert R."/>
            <person name="Binder M."/>
            <person name="Bloem J."/>
            <person name="Labutti K."/>
            <person name="Salamov A."/>
            <person name="Andreopoulos B."/>
            <person name="Baker S."/>
            <person name="Barry K."/>
            <person name="Bills G."/>
            <person name="Bluhm B."/>
            <person name="Cannon C."/>
            <person name="Castanera R."/>
            <person name="Culley D."/>
            <person name="Daum C."/>
            <person name="Ezra D."/>
            <person name="Gonzalez J."/>
            <person name="Henrissat B."/>
            <person name="Kuo A."/>
            <person name="Liang C."/>
            <person name="Lipzen A."/>
            <person name="Lutzoni F."/>
            <person name="Magnuson J."/>
            <person name="Mondo S."/>
            <person name="Nolan M."/>
            <person name="Ohm R."/>
            <person name="Pangilinan J."/>
            <person name="Park H.-J."/>
            <person name="Ramirez L."/>
            <person name="Alfaro M."/>
            <person name="Sun H."/>
            <person name="Tritt A."/>
            <person name="Yoshinaga Y."/>
            <person name="Zwiers L.-H."/>
            <person name="Turgeon B."/>
            <person name="Goodwin S."/>
            <person name="Spatafora J."/>
            <person name="Crous P."/>
            <person name="Grigoriev I."/>
        </authorList>
    </citation>
    <scope>NUCLEOTIDE SEQUENCE</scope>
    <source>
        <strain evidence="3">CBS 122368</strain>
    </source>
</reference>
<evidence type="ECO:0000313" key="3">
    <source>
        <dbReference type="EMBL" id="KAF2250166.1"/>
    </source>
</evidence>
<dbReference type="RefSeq" id="XP_033685170.1">
    <property type="nucleotide sequence ID" value="XM_033828856.1"/>
</dbReference>
<evidence type="ECO:0000259" key="2">
    <source>
        <dbReference type="Pfam" id="PF06985"/>
    </source>
</evidence>
<dbReference type="PANTHER" id="PTHR24148:SF80">
    <property type="entry name" value="HETEROKARYON INCOMPATIBILITY DOMAIN-CONTAINING PROTEIN"/>
    <property type="match status" value="1"/>
</dbReference>
<sequence length="648" mass="73473">MGISQPPYEYASLKPADAIRILILLPASTYSESLQVRLIHTHGLQTLGQYDDLSPPPYEAISYTWGEPILSHQLECEGQIIEVTASVDNLLRRLRKSTSPRSLWVDSVCINQKDNEEKNIQVQMMGQIYSRAHKVHVWLGETLPHDRIEWLFSFFREMAVAGHDDGKIMEWRALLSNPWQKDAETTVDRFLARPWFRRRWILQEVALAVDMTVRCGRFKIPWQWFARGSRMLHSYLPGRESLRISSARSLETSLATIASLSTPSHQLLDMIFEFDMSECSDPRDRIFALYGMANELKDLPVNYGIHWTGIYSGFAGICIKAGHFLTLLQHVTAFGSLSQGNSGIPSWVPKWNSARFSAKRFSLSDTRHPSQNCELSSEAPNQVHSRDILRHVFQDFRRPDKQGDPEQQSHMSNGTSYGSQTASPTTCKDIAMMFSHCRKSVEVEEGSASQRLLAQILSAAIMDMRLCFDTRDAMLEFVKKFFLIILPDVDAPNLTPEHRRYSELLGIFEDAIDEAIQEAHQASENPTEAELQENFQNQWRIKQVAELLKHHSLFYTRIDTQGGPVYIPGVTSCSIQDGDFVMKPRSRPGEITPAATAFLLRPVGNDPIDRNSADPHLSIVGLCFVAEAESFDEVEDSRGRGPNNFVIV</sequence>
<proteinExistence type="predicted"/>
<dbReference type="PANTHER" id="PTHR24148">
    <property type="entry name" value="ANKYRIN REPEAT DOMAIN-CONTAINING PROTEIN 39 HOMOLOG-RELATED"/>
    <property type="match status" value="1"/>
</dbReference>
<dbReference type="GeneID" id="54582186"/>
<organism evidence="3 4">
    <name type="scientific">Trematosphaeria pertusa</name>
    <dbReference type="NCBI Taxonomy" id="390896"/>
    <lineage>
        <taxon>Eukaryota</taxon>
        <taxon>Fungi</taxon>
        <taxon>Dikarya</taxon>
        <taxon>Ascomycota</taxon>
        <taxon>Pezizomycotina</taxon>
        <taxon>Dothideomycetes</taxon>
        <taxon>Pleosporomycetidae</taxon>
        <taxon>Pleosporales</taxon>
        <taxon>Massarineae</taxon>
        <taxon>Trematosphaeriaceae</taxon>
        <taxon>Trematosphaeria</taxon>
    </lineage>
</organism>
<feature type="region of interest" description="Disordered" evidence="1">
    <location>
        <begin position="398"/>
        <end position="422"/>
    </location>
</feature>
<keyword evidence="4" id="KW-1185">Reference proteome</keyword>
<dbReference type="Proteomes" id="UP000800094">
    <property type="component" value="Unassembled WGS sequence"/>
</dbReference>
<protein>
    <submittedName>
        <fullName evidence="3">HET-domain-containing protein</fullName>
    </submittedName>
</protein>
<gene>
    <name evidence="3" type="ORF">BU26DRAFT_518604</name>
</gene>
<dbReference type="OrthoDB" id="2157530at2759"/>
<feature type="compositionally biased region" description="Polar residues" evidence="1">
    <location>
        <begin position="405"/>
        <end position="422"/>
    </location>
</feature>
<evidence type="ECO:0000256" key="1">
    <source>
        <dbReference type="SAM" id="MobiDB-lite"/>
    </source>
</evidence>
<accession>A0A6A6IIH4</accession>
<dbReference type="AlphaFoldDB" id="A0A6A6IIH4"/>
<dbReference type="Pfam" id="PF06985">
    <property type="entry name" value="HET"/>
    <property type="match status" value="1"/>
</dbReference>
<feature type="domain" description="Heterokaryon incompatibility" evidence="2">
    <location>
        <begin position="58"/>
        <end position="204"/>
    </location>
</feature>
<dbReference type="InterPro" id="IPR010730">
    <property type="entry name" value="HET"/>
</dbReference>
<evidence type="ECO:0000313" key="4">
    <source>
        <dbReference type="Proteomes" id="UP000800094"/>
    </source>
</evidence>
<dbReference type="EMBL" id="ML987194">
    <property type="protein sequence ID" value="KAF2250166.1"/>
    <property type="molecule type" value="Genomic_DNA"/>
</dbReference>
<dbReference type="InterPro" id="IPR052895">
    <property type="entry name" value="HetReg/Transcr_Mod"/>
</dbReference>